<dbReference type="InterPro" id="IPR009006">
    <property type="entry name" value="Ala_racemase/Decarboxylase_C"/>
</dbReference>
<dbReference type="InterPro" id="IPR000183">
    <property type="entry name" value="Orn/DAP/Arg_de-COase"/>
</dbReference>
<dbReference type="InterPro" id="IPR029066">
    <property type="entry name" value="PLP-binding_barrel"/>
</dbReference>
<evidence type="ECO:0000256" key="1">
    <source>
        <dbReference type="ARBA" id="ARBA00001933"/>
    </source>
</evidence>
<dbReference type="InterPro" id="IPR002433">
    <property type="entry name" value="Orn_de-COase"/>
</dbReference>
<comment type="catalytic activity">
    <reaction evidence="14">
        <text>L-ornithine + H(+) = putrescine + CO2</text>
        <dbReference type="Rhea" id="RHEA:22964"/>
        <dbReference type="ChEBI" id="CHEBI:15378"/>
        <dbReference type="ChEBI" id="CHEBI:16526"/>
        <dbReference type="ChEBI" id="CHEBI:46911"/>
        <dbReference type="ChEBI" id="CHEBI:326268"/>
        <dbReference type="EC" id="4.1.1.17"/>
    </reaction>
</comment>
<dbReference type="Gene3D" id="3.20.20.10">
    <property type="entry name" value="Alanine racemase"/>
    <property type="match status" value="1"/>
</dbReference>
<evidence type="ECO:0000256" key="12">
    <source>
        <dbReference type="ARBA" id="ARBA00039485"/>
    </source>
</evidence>
<dbReference type="Pfam" id="PF02784">
    <property type="entry name" value="Orn_Arg_deC_N"/>
    <property type="match status" value="1"/>
</dbReference>
<evidence type="ECO:0000256" key="3">
    <source>
        <dbReference type="ARBA" id="ARBA00008872"/>
    </source>
</evidence>
<evidence type="ECO:0000259" key="17">
    <source>
        <dbReference type="Pfam" id="PF00278"/>
    </source>
</evidence>
<dbReference type="PRINTS" id="PR01179">
    <property type="entry name" value="ODADCRBXLASE"/>
</dbReference>
<dbReference type="InterPro" id="IPR022657">
    <property type="entry name" value="De-COase2_CS"/>
</dbReference>
<evidence type="ECO:0000256" key="2">
    <source>
        <dbReference type="ARBA" id="ARBA00004496"/>
    </source>
</evidence>
<feature type="domain" description="Orn/DAP/Arg decarboxylase 2 C-terminal" evidence="17">
    <location>
        <begin position="74"/>
        <end position="426"/>
    </location>
</feature>
<dbReference type="GO" id="GO:0004586">
    <property type="term" value="F:ornithine decarboxylase activity"/>
    <property type="evidence" value="ECO:0007669"/>
    <property type="project" value="UniProtKB-EC"/>
</dbReference>
<evidence type="ECO:0000256" key="9">
    <source>
        <dbReference type="ARBA" id="ARBA00034115"/>
    </source>
</evidence>
<dbReference type="Pfam" id="PF00278">
    <property type="entry name" value="Orn_DAP_Arg_deC"/>
    <property type="match status" value="1"/>
</dbReference>
<evidence type="ECO:0000256" key="4">
    <source>
        <dbReference type="ARBA" id="ARBA00022490"/>
    </source>
</evidence>
<dbReference type="CDD" id="cd00622">
    <property type="entry name" value="PLPDE_III_ODC"/>
    <property type="match status" value="1"/>
</dbReference>
<dbReference type="Proteomes" id="UP000023758">
    <property type="component" value="Unassembled WGS sequence"/>
</dbReference>
<dbReference type="PANTHER" id="PTHR11482">
    <property type="entry name" value="ARGININE/DIAMINOPIMELATE/ORNITHINE DECARBOXYLASE"/>
    <property type="match status" value="1"/>
</dbReference>
<dbReference type="AlphaFoldDB" id="A0A022W7F9"/>
<evidence type="ECO:0000256" key="11">
    <source>
        <dbReference type="ARBA" id="ARBA00037173"/>
    </source>
</evidence>
<dbReference type="HOGENOM" id="CLU_026444_1_2_1"/>
<dbReference type="GO" id="GO:0033387">
    <property type="term" value="P:putrescine biosynthetic process from arginine, via ornithine"/>
    <property type="evidence" value="ECO:0007669"/>
    <property type="project" value="TreeGrafter"/>
</dbReference>
<dbReference type="GO" id="GO:0005737">
    <property type="term" value="C:cytoplasm"/>
    <property type="evidence" value="ECO:0007669"/>
    <property type="project" value="UniProtKB-SubCell"/>
</dbReference>
<comment type="function">
    <text evidence="11">Catalyzes the first and rate-limiting step of polyamine biosynthesis that converts ornithine into putrescine, which is the precursor for the polyamines, spermidine and spermine. Polyamines are essential for cell proliferation and are implicated in cellular processes, ranging from DNA replication to apoptosis.</text>
</comment>
<dbReference type="InterPro" id="IPR022643">
    <property type="entry name" value="De-COase2_C"/>
</dbReference>
<dbReference type="PRINTS" id="PR01182">
    <property type="entry name" value="ORNDCRBXLASE"/>
</dbReference>
<evidence type="ECO:0000259" key="18">
    <source>
        <dbReference type="Pfam" id="PF02784"/>
    </source>
</evidence>
<dbReference type="OrthoDB" id="5034579at2759"/>
<evidence type="ECO:0000256" key="15">
    <source>
        <dbReference type="PIRSR" id="PIRSR600183-50"/>
    </source>
</evidence>
<dbReference type="FunFam" id="2.40.37.10:FF:000010">
    <property type="entry name" value="Ornithine decarboxylase"/>
    <property type="match status" value="1"/>
</dbReference>
<accession>A0A022W7F9</accession>
<evidence type="ECO:0000256" key="7">
    <source>
        <dbReference type="ARBA" id="ARBA00023115"/>
    </source>
</evidence>
<evidence type="ECO:0000256" key="5">
    <source>
        <dbReference type="ARBA" id="ARBA00022793"/>
    </source>
</evidence>
<keyword evidence="7" id="KW-0620">Polyamine biosynthesis</keyword>
<organism evidence="19">
    <name type="scientific">Trichophyton rubrum CBS 288.86</name>
    <dbReference type="NCBI Taxonomy" id="1215330"/>
    <lineage>
        <taxon>Eukaryota</taxon>
        <taxon>Fungi</taxon>
        <taxon>Dikarya</taxon>
        <taxon>Ascomycota</taxon>
        <taxon>Pezizomycotina</taxon>
        <taxon>Eurotiomycetes</taxon>
        <taxon>Eurotiomycetidae</taxon>
        <taxon>Onygenales</taxon>
        <taxon>Arthrodermataceae</taxon>
        <taxon>Trichophyton</taxon>
    </lineage>
</organism>
<comment type="similarity">
    <text evidence="3 16">Belongs to the Orn/Lys/Arg decarboxylase class-II family.</text>
</comment>
<comment type="subunit">
    <text evidence="13">Homodimer. Only the dimer is catalytically active, as the active sites are constructed of residues from both monomers.</text>
</comment>
<name>A0A022W7F9_TRIRU</name>
<evidence type="ECO:0000313" key="19">
    <source>
        <dbReference type="EMBL" id="EZF54292.1"/>
    </source>
</evidence>
<evidence type="ECO:0000256" key="6">
    <source>
        <dbReference type="ARBA" id="ARBA00022898"/>
    </source>
</evidence>
<reference evidence="19" key="1">
    <citation type="submission" date="2014-02" db="EMBL/GenBank/DDBJ databases">
        <title>The Genome Sequence of Trichophyton rubrum (morphotype fischeri) CBS 288.86.</title>
        <authorList>
            <consortium name="The Broad Institute Genomics Platform"/>
            <person name="Cuomo C.A."/>
            <person name="White T.C."/>
            <person name="Graser Y."/>
            <person name="Martinez-Rossi N."/>
            <person name="Heitman J."/>
            <person name="Young S.K."/>
            <person name="Zeng Q."/>
            <person name="Gargeya S."/>
            <person name="Abouelleil A."/>
            <person name="Alvarado L."/>
            <person name="Chapman S.B."/>
            <person name="Gainer-Dewar J."/>
            <person name="Goldberg J."/>
            <person name="Griggs A."/>
            <person name="Gujja S."/>
            <person name="Hansen M."/>
            <person name="Howarth C."/>
            <person name="Imamovic A."/>
            <person name="Larimer J."/>
            <person name="Martinez D."/>
            <person name="Murphy C."/>
            <person name="Pearson M.D."/>
            <person name="Persinoti G."/>
            <person name="Poon T."/>
            <person name="Priest M."/>
            <person name="Roberts A.D."/>
            <person name="Saif S."/>
            <person name="Shea T.D."/>
            <person name="Sykes S.N."/>
            <person name="Wortman J."/>
            <person name="Nusbaum C."/>
            <person name="Birren B."/>
        </authorList>
    </citation>
    <scope>NUCLEOTIDE SEQUENCE [LARGE SCALE GENOMIC DNA]</scope>
    <source>
        <strain evidence="19">CBS 288.86</strain>
    </source>
</reference>
<gene>
    <name evidence="19" type="ORF">H103_02948</name>
</gene>
<dbReference type="Gene3D" id="2.40.37.10">
    <property type="entry name" value="Lyase, Ornithine Decarboxylase, Chain A, domain 1"/>
    <property type="match status" value="1"/>
</dbReference>
<keyword evidence="5" id="KW-0210">Decarboxylase</keyword>
<dbReference type="SUPFAM" id="SSF51419">
    <property type="entry name" value="PLP-binding barrel"/>
    <property type="match status" value="1"/>
</dbReference>
<comment type="subcellular location">
    <subcellularLocation>
        <location evidence="2">Cytoplasm</location>
    </subcellularLocation>
</comment>
<keyword evidence="4" id="KW-0963">Cytoplasm</keyword>
<dbReference type="EMBL" id="KK207791">
    <property type="protein sequence ID" value="EZF54292.1"/>
    <property type="molecule type" value="Genomic_DNA"/>
</dbReference>
<evidence type="ECO:0000256" key="14">
    <source>
        <dbReference type="ARBA" id="ARBA00049127"/>
    </source>
</evidence>
<dbReference type="InterPro" id="IPR022644">
    <property type="entry name" value="De-COase2_N"/>
</dbReference>
<feature type="domain" description="Orn/DAP/Arg decarboxylase 2 N-terminal" evidence="18">
    <location>
        <begin position="79"/>
        <end position="308"/>
    </location>
</feature>
<protein>
    <recommendedName>
        <fullName evidence="12">Ornithine decarboxylase</fullName>
        <ecNumber evidence="10">4.1.1.17</ecNumber>
    </recommendedName>
</protein>
<feature type="modified residue" description="N6-(pyridoxal phosphate)lysine" evidence="15">
    <location>
        <position position="103"/>
    </location>
</feature>
<dbReference type="PROSITE" id="PS00878">
    <property type="entry name" value="ODR_DC_2_1"/>
    <property type="match status" value="1"/>
</dbReference>
<dbReference type="SUPFAM" id="SSF50621">
    <property type="entry name" value="Alanine racemase C-terminal domain-like"/>
    <property type="match status" value="1"/>
</dbReference>
<dbReference type="InterPro" id="IPR022653">
    <property type="entry name" value="De-COase2_pyr-phos_BS"/>
</dbReference>
<comment type="cofactor">
    <cofactor evidence="1 15">
        <name>pyridoxal 5'-phosphate</name>
        <dbReference type="ChEBI" id="CHEBI:597326"/>
    </cofactor>
</comment>
<feature type="active site" description="Proton donor" evidence="15">
    <location>
        <position position="398"/>
    </location>
</feature>
<proteinExistence type="inferred from homology"/>
<sequence length="460" mass="50415">MVMAPSASDLPRLYFNDHVHGKLKHVDCPDDETRGISHLAEARAASRQLVFEILKQKAAAVDVKTCYPGEEDPFYVADLGEVYRQHIRWKTNLPRVKPFYAVKCNPDPQVLRLMAVLGNGFDCASKAEIDLALAAGVDPSRIIYAHPCKTKSYLRYASQVGVKQMTFDNTDELYKIKEMCPDAELYLRILTDDSASLCRLSMKFGASLSSARPLLELAHGLGLNVVGVSFHVGSGAEDPKSFIKAVQDARFVFDCAAEIGFDLKVLDVGGGFSDDTFEPFAAALGDALDTYFPPHIRVIAEPGRYYVATAFTLAANVIARRDVGVEELLSDSESDSTTPSRASTPSSSGAYMIYLNDGVYGNFSNIVFDHQHPVAQILTKDDDYTSAPIEYSIWGPTCDGIDVISERVTLNGLLGVGNWLYFENMGAYTQCSATRFNGFTDKHEVIYIVTEPGAAALLGY</sequence>
<dbReference type="FunFam" id="3.20.20.10:FF:000005">
    <property type="entry name" value="Ornithine decarboxylase"/>
    <property type="match status" value="1"/>
</dbReference>
<evidence type="ECO:0000256" key="8">
    <source>
        <dbReference type="ARBA" id="ARBA00023239"/>
    </source>
</evidence>
<keyword evidence="6 15" id="KW-0663">Pyridoxal phosphate</keyword>
<evidence type="ECO:0000256" key="16">
    <source>
        <dbReference type="RuleBase" id="RU003737"/>
    </source>
</evidence>
<keyword evidence="8" id="KW-0456">Lyase</keyword>
<evidence type="ECO:0000256" key="10">
    <source>
        <dbReference type="ARBA" id="ARBA00034138"/>
    </source>
</evidence>
<dbReference type="EC" id="4.1.1.17" evidence="10"/>
<dbReference type="PANTHER" id="PTHR11482:SF6">
    <property type="entry name" value="ORNITHINE DECARBOXYLASE 1-RELATED"/>
    <property type="match status" value="1"/>
</dbReference>
<evidence type="ECO:0000256" key="13">
    <source>
        <dbReference type="ARBA" id="ARBA00046672"/>
    </source>
</evidence>
<dbReference type="PROSITE" id="PS00879">
    <property type="entry name" value="ODR_DC_2_2"/>
    <property type="match status" value="1"/>
</dbReference>
<comment type="pathway">
    <text evidence="9">Amine and polyamine biosynthesis; putrescine biosynthesis via L-ornithine pathway; putrescine from L-ornithine: step 1/1.</text>
</comment>